<proteinExistence type="predicted"/>
<evidence type="ECO:0000256" key="1">
    <source>
        <dbReference type="SAM" id="SignalP"/>
    </source>
</evidence>
<comment type="caution">
    <text evidence="2">The sequence shown here is derived from an EMBL/GenBank/DDBJ whole genome shotgun (WGS) entry which is preliminary data.</text>
</comment>
<keyword evidence="1" id="KW-0732">Signal</keyword>
<evidence type="ECO:0000313" key="3">
    <source>
        <dbReference type="Proteomes" id="UP000179059"/>
    </source>
</evidence>
<organism evidence="2 3">
    <name type="scientific">Candidatus Liptonbacteria bacterium RIFCSPHIGHO2_01_FULL_57_28</name>
    <dbReference type="NCBI Taxonomy" id="1798647"/>
    <lineage>
        <taxon>Bacteria</taxon>
        <taxon>Candidatus Liptoniibacteriota</taxon>
    </lineage>
</organism>
<name>A0A1G2CBM0_9BACT</name>
<feature type="signal peptide" evidence="1">
    <location>
        <begin position="1"/>
        <end position="24"/>
    </location>
</feature>
<gene>
    <name evidence="2" type="ORF">A2855_00780</name>
</gene>
<accession>A0A1G2CBM0</accession>
<dbReference type="Proteomes" id="UP000179059">
    <property type="component" value="Unassembled WGS sequence"/>
</dbReference>
<protein>
    <submittedName>
        <fullName evidence="2">Uncharacterized protein</fullName>
    </submittedName>
</protein>
<dbReference type="EMBL" id="MHKX01000002">
    <property type="protein sequence ID" value="OGY98803.1"/>
    <property type="molecule type" value="Genomic_DNA"/>
</dbReference>
<dbReference type="AlphaFoldDB" id="A0A1G2CBM0"/>
<feature type="chain" id="PRO_5009582257" evidence="1">
    <location>
        <begin position="25"/>
        <end position="141"/>
    </location>
</feature>
<reference evidence="2 3" key="1">
    <citation type="journal article" date="2016" name="Nat. Commun.">
        <title>Thousands of microbial genomes shed light on interconnected biogeochemical processes in an aquifer system.</title>
        <authorList>
            <person name="Anantharaman K."/>
            <person name="Brown C.T."/>
            <person name="Hug L.A."/>
            <person name="Sharon I."/>
            <person name="Castelle C.J."/>
            <person name="Probst A.J."/>
            <person name="Thomas B.C."/>
            <person name="Singh A."/>
            <person name="Wilkins M.J."/>
            <person name="Karaoz U."/>
            <person name="Brodie E.L."/>
            <person name="Williams K.H."/>
            <person name="Hubbard S.S."/>
            <person name="Banfield J.F."/>
        </authorList>
    </citation>
    <scope>NUCLEOTIDE SEQUENCE [LARGE SCALE GENOMIC DNA]</scope>
</reference>
<sequence>MRKIALVAVALAILAILHVPSTGAAGTEQKQAKWKCSEDAGNLVCMWKECRISFFGEDGKLALSTEGDVNGEDFIHIVQIDRGIVTSQRWMNAEGGKPKSGLRPDVFKQECVDGGQLKSLPPKVQEEFRGLYDIPAPPDDS</sequence>
<evidence type="ECO:0000313" key="2">
    <source>
        <dbReference type="EMBL" id="OGY98803.1"/>
    </source>
</evidence>